<dbReference type="AlphaFoldDB" id="A0A1I7U0N1"/>
<accession>A0A1I7U0N1</accession>
<dbReference type="eggNOG" id="ENOG502TI8C">
    <property type="taxonomic scope" value="Eukaryota"/>
</dbReference>
<feature type="compositionally biased region" description="Gly residues" evidence="1">
    <location>
        <begin position="76"/>
        <end position="91"/>
    </location>
</feature>
<feature type="region of interest" description="Disordered" evidence="1">
    <location>
        <begin position="74"/>
        <end position="107"/>
    </location>
</feature>
<sequence>MRKLDNQRCRRAYSKERREEIPRCLVTKDLQKEGHPRRLQSSAGQHQALIMQPLVVQHYAQNVHTEVQLGLAPPLSGGGSTGGGSGGGFFGSGLFRTGRPQSNRPRAYSMLPLTSSISQEEVFQDRVGV</sequence>
<evidence type="ECO:0000313" key="2">
    <source>
        <dbReference type="Proteomes" id="UP000095282"/>
    </source>
</evidence>
<keyword evidence="2" id="KW-1185">Reference proteome</keyword>
<protein>
    <submittedName>
        <fullName evidence="3">Uncharacterized protein</fullName>
    </submittedName>
</protein>
<dbReference type="WBParaSite" id="Csp11.Scaffold629.g13671.t1">
    <property type="protein sequence ID" value="Csp11.Scaffold629.g13671.t1"/>
    <property type="gene ID" value="Csp11.Scaffold629.g13671"/>
</dbReference>
<evidence type="ECO:0000313" key="3">
    <source>
        <dbReference type="WBParaSite" id="Csp11.Scaffold629.g13671.t1"/>
    </source>
</evidence>
<name>A0A1I7U0N1_9PELO</name>
<dbReference type="Proteomes" id="UP000095282">
    <property type="component" value="Unplaced"/>
</dbReference>
<evidence type="ECO:0000256" key="1">
    <source>
        <dbReference type="SAM" id="MobiDB-lite"/>
    </source>
</evidence>
<reference evidence="3" key="1">
    <citation type="submission" date="2016-11" db="UniProtKB">
        <authorList>
            <consortium name="WormBaseParasite"/>
        </authorList>
    </citation>
    <scope>IDENTIFICATION</scope>
</reference>
<organism evidence="2 3">
    <name type="scientific">Caenorhabditis tropicalis</name>
    <dbReference type="NCBI Taxonomy" id="1561998"/>
    <lineage>
        <taxon>Eukaryota</taxon>
        <taxon>Metazoa</taxon>
        <taxon>Ecdysozoa</taxon>
        <taxon>Nematoda</taxon>
        <taxon>Chromadorea</taxon>
        <taxon>Rhabditida</taxon>
        <taxon>Rhabditina</taxon>
        <taxon>Rhabditomorpha</taxon>
        <taxon>Rhabditoidea</taxon>
        <taxon>Rhabditidae</taxon>
        <taxon>Peloderinae</taxon>
        <taxon>Caenorhabditis</taxon>
    </lineage>
</organism>
<proteinExistence type="predicted"/>